<protein>
    <submittedName>
        <fullName evidence="7">Substrate-binding domain-containing protein</fullName>
    </submittedName>
</protein>
<dbReference type="Proteomes" id="UP000451860">
    <property type="component" value="Unassembled WGS sequence"/>
</dbReference>
<comment type="caution">
    <text evidence="7">The sequence shown here is derived from an EMBL/GenBank/DDBJ whole genome shotgun (WGS) entry which is preliminary data.</text>
</comment>
<evidence type="ECO:0000256" key="5">
    <source>
        <dbReference type="SAM" id="SignalP"/>
    </source>
</evidence>
<evidence type="ECO:0000256" key="4">
    <source>
        <dbReference type="SAM" id="MobiDB-lite"/>
    </source>
</evidence>
<dbReference type="Gene3D" id="3.40.50.2300">
    <property type="match status" value="2"/>
</dbReference>
<comment type="subcellular location">
    <subcellularLocation>
        <location evidence="1">Cell envelope</location>
    </subcellularLocation>
</comment>
<feature type="compositionally biased region" description="Low complexity" evidence="4">
    <location>
        <begin position="27"/>
        <end position="54"/>
    </location>
</feature>
<evidence type="ECO:0000256" key="3">
    <source>
        <dbReference type="ARBA" id="ARBA00022729"/>
    </source>
</evidence>
<dbReference type="Pfam" id="PF13407">
    <property type="entry name" value="Peripla_BP_4"/>
    <property type="match status" value="1"/>
</dbReference>
<dbReference type="PROSITE" id="PS51257">
    <property type="entry name" value="PROKAR_LIPOPROTEIN"/>
    <property type="match status" value="1"/>
</dbReference>
<keyword evidence="8" id="KW-1185">Reference proteome</keyword>
<feature type="region of interest" description="Disordered" evidence="4">
    <location>
        <begin position="27"/>
        <end position="58"/>
    </location>
</feature>
<dbReference type="AlphaFoldDB" id="A0A7J5UU04"/>
<dbReference type="InterPro" id="IPR025997">
    <property type="entry name" value="SBP_2_dom"/>
</dbReference>
<proteinExistence type="inferred from homology"/>
<dbReference type="EMBL" id="WHJE01000005">
    <property type="protein sequence ID" value="KAE8765762.1"/>
    <property type="molecule type" value="Genomic_DNA"/>
</dbReference>
<feature type="chain" id="PRO_5038392766" evidence="5">
    <location>
        <begin position="31"/>
        <end position="395"/>
    </location>
</feature>
<dbReference type="PANTHER" id="PTHR46847">
    <property type="entry name" value="D-ALLOSE-BINDING PERIPLASMIC PROTEIN-RELATED"/>
    <property type="match status" value="1"/>
</dbReference>
<dbReference type="RefSeq" id="WP_152200252.1">
    <property type="nucleotide sequence ID" value="NZ_VUKF01000003.1"/>
</dbReference>
<reference evidence="7 8" key="1">
    <citation type="submission" date="2019-10" db="EMBL/GenBank/DDBJ databases">
        <title>Georgenia wutianyii sp. nov. and Georgenia yuyongxinii sp. nov. isolated from plateau pika (Ochotona curzoniae) in the Qinghai-Tibet plateau of China.</title>
        <authorList>
            <person name="Tian Z."/>
        </authorList>
    </citation>
    <scope>NUCLEOTIDE SEQUENCE [LARGE SCALE GENOMIC DNA]</scope>
    <source>
        <strain evidence="7 8">DSM 21501</strain>
    </source>
</reference>
<dbReference type="GO" id="GO:0030313">
    <property type="term" value="C:cell envelope"/>
    <property type="evidence" value="ECO:0007669"/>
    <property type="project" value="UniProtKB-SubCell"/>
</dbReference>
<accession>A0A7J5UU04</accession>
<comment type="similarity">
    <text evidence="2">Belongs to the bacterial solute-binding protein 2 family.</text>
</comment>
<evidence type="ECO:0000313" key="8">
    <source>
        <dbReference type="Proteomes" id="UP000451860"/>
    </source>
</evidence>
<dbReference type="SUPFAM" id="SSF53822">
    <property type="entry name" value="Periplasmic binding protein-like I"/>
    <property type="match status" value="1"/>
</dbReference>
<evidence type="ECO:0000256" key="1">
    <source>
        <dbReference type="ARBA" id="ARBA00004196"/>
    </source>
</evidence>
<feature type="domain" description="Periplasmic binding protein" evidence="6">
    <location>
        <begin position="86"/>
        <end position="344"/>
    </location>
</feature>
<name>A0A7J5UU04_9MICO</name>
<evidence type="ECO:0000259" key="6">
    <source>
        <dbReference type="Pfam" id="PF13407"/>
    </source>
</evidence>
<sequence>MKRSVSVLWGSVVAASALLLASCSSGTTEATGASESPSSSASASAAADPAAATAREQVDQASKAVDEFTAPGPELGDLSSLKGKTVYYVPANYKIPLFHIVGDAMTQALSTAGVEVKTCDGQASPSSMASCLTQAIDAKADAVVSGSIPDDLASVAFQQVRDAGIPLLYLLTAPAGPGEPEKVGYLTPDNVALQAINADWIIADSGGQANVLVVKVTDTPATTLWMDQGALAEYEKTCPSCKVTVLETNTGQLQKLPSLVSSAMVRDPDINYVQAEFDVTVQPVVQGLQSAGKTDGVKVVSGDGTLAILQMLAEDRSMAATIGVNLDALGWYGADQLFRMMSGEPSVQNLEFPFRRLFTAENVKELDLTPEGEMSGSWYGDADYKEGFKKLWGVA</sequence>
<keyword evidence="3 5" id="KW-0732">Signal</keyword>
<evidence type="ECO:0000256" key="2">
    <source>
        <dbReference type="ARBA" id="ARBA00007639"/>
    </source>
</evidence>
<dbReference type="PANTHER" id="PTHR46847:SF1">
    <property type="entry name" value="D-ALLOSE-BINDING PERIPLASMIC PROTEIN-RELATED"/>
    <property type="match status" value="1"/>
</dbReference>
<dbReference type="OrthoDB" id="3614783at2"/>
<feature type="signal peptide" evidence="5">
    <location>
        <begin position="1"/>
        <end position="30"/>
    </location>
</feature>
<dbReference type="CDD" id="cd01536">
    <property type="entry name" value="PBP1_ABC_sugar_binding-like"/>
    <property type="match status" value="1"/>
</dbReference>
<dbReference type="GO" id="GO:0030246">
    <property type="term" value="F:carbohydrate binding"/>
    <property type="evidence" value="ECO:0007669"/>
    <property type="project" value="UniProtKB-ARBA"/>
</dbReference>
<evidence type="ECO:0000313" key="7">
    <source>
        <dbReference type="EMBL" id="KAE8765762.1"/>
    </source>
</evidence>
<organism evidence="7 8">
    <name type="scientific">Georgenia thermotolerans</name>
    <dbReference type="NCBI Taxonomy" id="527326"/>
    <lineage>
        <taxon>Bacteria</taxon>
        <taxon>Bacillati</taxon>
        <taxon>Actinomycetota</taxon>
        <taxon>Actinomycetes</taxon>
        <taxon>Micrococcales</taxon>
        <taxon>Bogoriellaceae</taxon>
        <taxon>Georgenia</taxon>
    </lineage>
</organism>
<dbReference type="InterPro" id="IPR028082">
    <property type="entry name" value="Peripla_BP_I"/>
</dbReference>
<gene>
    <name evidence="7" type="ORF">GB883_02300</name>
</gene>